<organism evidence="16">
    <name type="scientific">Auxenochlorella protothecoides</name>
    <name type="common">Green microalga</name>
    <name type="synonym">Chlorella protothecoides</name>
    <dbReference type="NCBI Taxonomy" id="3075"/>
    <lineage>
        <taxon>Eukaryota</taxon>
        <taxon>Viridiplantae</taxon>
        <taxon>Chlorophyta</taxon>
        <taxon>core chlorophytes</taxon>
        <taxon>Trebouxiophyceae</taxon>
        <taxon>Chlorellales</taxon>
        <taxon>Chlorellaceae</taxon>
        <taxon>Auxenochlorella</taxon>
    </lineage>
</organism>
<accession>A0A1D2ADA9</accession>
<evidence type="ECO:0000256" key="2">
    <source>
        <dbReference type="ARBA" id="ARBA00004496"/>
    </source>
</evidence>
<evidence type="ECO:0000256" key="5">
    <source>
        <dbReference type="ARBA" id="ARBA00022490"/>
    </source>
</evidence>
<dbReference type="InterPro" id="IPR033744">
    <property type="entry name" value="RRM_RBM8"/>
</dbReference>
<dbReference type="PRINTS" id="PR01738">
    <property type="entry name" value="RNABINDINGM8"/>
</dbReference>
<dbReference type="GO" id="GO:0008380">
    <property type="term" value="P:RNA splicing"/>
    <property type="evidence" value="ECO:0007669"/>
    <property type="project" value="UniProtKB-KW"/>
</dbReference>
<dbReference type="CDD" id="cd12324">
    <property type="entry name" value="RRM_RBM8"/>
    <property type="match status" value="1"/>
</dbReference>
<dbReference type="GO" id="GO:0005634">
    <property type="term" value="C:nucleus"/>
    <property type="evidence" value="ECO:0007669"/>
    <property type="project" value="UniProtKB-SubCell"/>
</dbReference>
<dbReference type="InterPro" id="IPR012677">
    <property type="entry name" value="Nucleotide-bd_a/b_plait_sf"/>
</dbReference>
<feature type="domain" description="RRM" evidence="15">
    <location>
        <begin position="48"/>
        <end position="126"/>
    </location>
</feature>
<dbReference type="Gene3D" id="3.30.70.330">
    <property type="match status" value="1"/>
</dbReference>
<dbReference type="Pfam" id="PF00076">
    <property type="entry name" value="RRM_1"/>
    <property type="match status" value="1"/>
</dbReference>
<dbReference type="GO" id="GO:0005737">
    <property type="term" value="C:cytoplasm"/>
    <property type="evidence" value="ECO:0007669"/>
    <property type="project" value="UniProtKB-SubCell"/>
</dbReference>
<gene>
    <name evidence="16" type="ORF">g.12246</name>
</gene>
<evidence type="ECO:0000256" key="3">
    <source>
        <dbReference type="ARBA" id="ARBA00007987"/>
    </source>
</evidence>
<dbReference type="EMBL" id="GDKF01001413">
    <property type="protein sequence ID" value="JAT77209.1"/>
    <property type="molecule type" value="Transcribed_RNA"/>
</dbReference>
<dbReference type="GO" id="GO:0006417">
    <property type="term" value="P:regulation of translation"/>
    <property type="evidence" value="ECO:0007669"/>
    <property type="project" value="UniProtKB-KW"/>
</dbReference>
<dbReference type="GO" id="GO:0000184">
    <property type="term" value="P:nuclear-transcribed mRNA catabolic process, nonsense-mediated decay"/>
    <property type="evidence" value="ECO:0007669"/>
    <property type="project" value="UniProtKB-KW"/>
</dbReference>
<evidence type="ECO:0000256" key="6">
    <source>
        <dbReference type="ARBA" id="ARBA00022664"/>
    </source>
</evidence>
<dbReference type="AlphaFoldDB" id="A0A1D2ADA9"/>
<evidence type="ECO:0000256" key="9">
    <source>
        <dbReference type="ARBA" id="ARBA00023161"/>
    </source>
</evidence>
<name>A0A1D2ADA9_AUXPR</name>
<dbReference type="GO" id="GO:0003729">
    <property type="term" value="F:mRNA binding"/>
    <property type="evidence" value="ECO:0007669"/>
    <property type="project" value="InterPro"/>
</dbReference>
<evidence type="ECO:0000256" key="7">
    <source>
        <dbReference type="ARBA" id="ARBA00022845"/>
    </source>
</evidence>
<evidence type="ECO:0000256" key="12">
    <source>
        <dbReference type="ARBA" id="ARBA00077711"/>
    </source>
</evidence>
<evidence type="ECO:0000256" key="11">
    <source>
        <dbReference type="ARBA" id="ARBA00023242"/>
    </source>
</evidence>
<keyword evidence="5" id="KW-0963">Cytoplasm</keyword>
<sequence length="136" mass="15018">MEVDGERRQKGRGFRDQTSLADRLEGGTFDRLPSAGSGPGPQKSVEGWVLLVTGVHEEAQEEDLHEAFAEFGDIKNIHLNLDRRSGFVKGYALIEYGSKEEAQAAIDDLDGKELYAKPINVTWAFSTGPLQAKARR</sequence>
<dbReference type="InterPro" id="IPR000504">
    <property type="entry name" value="RRM_dom"/>
</dbReference>
<dbReference type="PANTHER" id="PTHR45894">
    <property type="entry name" value="RNA-BINDING PROTEIN 8A"/>
    <property type="match status" value="1"/>
</dbReference>
<dbReference type="PROSITE" id="PS50102">
    <property type="entry name" value="RRM"/>
    <property type="match status" value="1"/>
</dbReference>
<keyword evidence="6" id="KW-0507">mRNA processing</keyword>
<keyword evidence="11" id="KW-0539">Nucleus</keyword>
<evidence type="ECO:0000313" key="16">
    <source>
        <dbReference type="EMBL" id="JAT77209.1"/>
    </source>
</evidence>
<reference evidence="16" key="1">
    <citation type="submission" date="2015-08" db="EMBL/GenBank/DDBJ databases">
        <authorList>
            <person name="Babu N.S."/>
            <person name="Beckwith C.J."/>
            <person name="Beseler K.G."/>
            <person name="Brison A."/>
            <person name="Carone J.V."/>
            <person name="Caskin T.P."/>
            <person name="Diamond M."/>
            <person name="Durham M.E."/>
            <person name="Foxe J.M."/>
            <person name="Go M."/>
            <person name="Henderson B.A."/>
            <person name="Jones I.B."/>
            <person name="McGettigan J.A."/>
            <person name="Micheletti S.J."/>
            <person name="Nasrallah M.E."/>
            <person name="Ortiz D."/>
            <person name="Piller C.R."/>
            <person name="Privatt S.R."/>
            <person name="Schneider S.L."/>
            <person name="Sharp S."/>
            <person name="Smith T.C."/>
            <person name="Stanton J.D."/>
            <person name="Ullery H.E."/>
            <person name="Wilson R.J."/>
            <person name="Serrano M.G."/>
            <person name="Buck G."/>
            <person name="Lee V."/>
            <person name="Wang Y."/>
            <person name="Carvalho R."/>
            <person name="Voegtly L."/>
            <person name="Shi R."/>
            <person name="Duckworth R."/>
            <person name="Johnson A."/>
            <person name="Loviza R."/>
            <person name="Walstead R."/>
            <person name="Shah Z."/>
            <person name="Kiflezghi M."/>
            <person name="Wade K."/>
            <person name="Ball S.L."/>
            <person name="Bradley K.W."/>
            <person name="Asai D.J."/>
            <person name="Bowman C.A."/>
            <person name="Russell D.A."/>
            <person name="Pope W.H."/>
            <person name="Jacobs-Sera D."/>
            <person name="Hendrix R.W."/>
            <person name="Hatfull G.F."/>
        </authorList>
    </citation>
    <scope>NUCLEOTIDE SEQUENCE</scope>
</reference>
<evidence type="ECO:0000256" key="13">
    <source>
        <dbReference type="PROSITE-ProRule" id="PRU00176"/>
    </source>
</evidence>
<dbReference type="SUPFAM" id="SSF54928">
    <property type="entry name" value="RNA-binding domain, RBD"/>
    <property type="match status" value="1"/>
</dbReference>
<evidence type="ECO:0000259" key="15">
    <source>
        <dbReference type="PROSITE" id="PS50102"/>
    </source>
</evidence>
<dbReference type="GO" id="GO:0006397">
    <property type="term" value="P:mRNA processing"/>
    <property type="evidence" value="ECO:0007669"/>
    <property type="project" value="UniProtKB-KW"/>
</dbReference>
<evidence type="ECO:0000256" key="4">
    <source>
        <dbReference type="ARBA" id="ARBA00022448"/>
    </source>
</evidence>
<keyword evidence="7" id="KW-0810">Translation regulation</keyword>
<dbReference type="InterPro" id="IPR008111">
    <property type="entry name" value="RNA-bd_8"/>
</dbReference>
<evidence type="ECO:0000256" key="8">
    <source>
        <dbReference type="ARBA" id="ARBA00022884"/>
    </source>
</evidence>
<dbReference type="FunFam" id="3.30.70.330:FF:000525">
    <property type="entry name" value="RNA-binding protein 8A"/>
    <property type="match status" value="1"/>
</dbReference>
<feature type="region of interest" description="Disordered" evidence="14">
    <location>
        <begin position="1"/>
        <end position="44"/>
    </location>
</feature>
<evidence type="ECO:0000256" key="1">
    <source>
        <dbReference type="ARBA" id="ARBA00004123"/>
    </source>
</evidence>
<keyword evidence="4" id="KW-0813">Transport</keyword>
<evidence type="ECO:0000256" key="10">
    <source>
        <dbReference type="ARBA" id="ARBA00023187"/>
    </source>
</evidence>
<keyword evidence="8 13" id="KW-0694">RNA-binding</keyword>
<evidence type="ECO:0000256" key="14">
    <source>
        <dbReference type="SAM" id="MobiDB-lite"/>
    </source>
</evidence>
<comment type="similarity">
    <text evidence="3">Belongs to the RBM8A family.</text>
</comment>
<keyword evidence="10" id="KW-0508">mRNA splicing</keyword>
<proteinExistence type="inferred from homology"/>
<comment type="subcellular location">
    <subcellularLocation>
        <location evidence="2">Cytoplasm</location>
    </subcellularLocation>
    <subcellularLocation>
        <location evidence="1">Nucleus</location>
    </subcellularLocation>
</comment>
<dbReference type="SMART" id="SM00360">
    <property type="entry name" value="RRM"/>
    <property type="match status" value="1"/>
</dbReference>
<protein>
    <recommendedName>
        <fullName evidence="12">RNA-binding protein 8A</fullName>
    </recommendedName>
</protein>
<keyword evidence="9" id="KW-0866">Nonsense-mediated mRNA decay</keyword>
<dbReference type="InterPro" id="IPR035979">
    <property type="entry name" value="RBD_domain_sf"/>
</dbReference>